<reference evidence="1" key="1">
    <citation type="submission" date="2019-08" db="EMBL/GenBank/DDBJ databases">
        <authorList>
            <person name="Kucharzyk K."/>
            <person name="Murdoch R.W."/>
            <person name="Higgins S."/>
            <person name="Loffler F."/>
        </authorList>
    </citation>
    <scope>NUCLEOTIDE SEQUENCE</scope>
</reference>
<proteinExistence type="predicted"/>
<accession>A0A645F569</accession>
<evidence type="ECO:0000313" key="1">
    <source>
        <dbReference type="EMBL" id="MPN09421.1"/>
    </source>
</evidence>
<name>A0A645F569_9ZZZZ</name>
<protein>
    <submittedName>
        <fullName evidence="1">Uncharacterized protein</fullName>
    </submittedName>
</protein>
<dbReference type="AlphaFoldDB" id="A0A645F569"/>
<organism evidence="1">
    <name type="scientific">bioreactor metagenome</name>
    <dbReference type="NCBI Taxonomy" id="1076179"/>
    <lineage>
        <taxon>unclassified sequences</taxon>
        <taxon>metagenomes</taxon>
        <taxon>ecological metagenomes</taxon>
    </lineage>
</organism>
<comment type="caution">
    <text evidence="1">The sequence shown here is derived from an EMBL/GenBank/DDBJ whole genome shotgun (WGS) entry which is preliminary data.</text>
</comment>
<gene>
    <name evidence="1" type="ORF">SDC9_156711</name>
</gene>
<dbReference type="EMBL" id="VSSQ01055528">
    <property type="protein sequence ID" value="MPN09421.1"/>
    <property type="molecule type" value="Genomic_DNA"/>
</dbReference>
<sequence>MLGNDLAGRRNTVGFALDGFRVVQQQHVAGRPRGHIELINDGVGRYHLGETLIDDTVHIVVDQVEFADGEHRNADQQDQQGSEGDA</sequence>